<evidence type="ECO:0000256" key="1">
    <source>
        <dbReference type="SAM" id="MobiDB-lite"/>
    </source>
</evidence>
<dbReference type="InterPro" id="IPR015943">
    <property type="entry name" value="WD40/YVTN_repeat-like_dom_sf"/>
</dbReference>
<dbReference type="PANTHER" id="PTHR34512:SF30">
    <property type="entry name" value="OUTER MEMBRANE PROTEIN ASSEMBLY FACTOR BAMB"/>
    <property type="match status" value="1"/>
</dbReference>
<dbReference type="PANTHER" id="PTHR34512">
    <property type="entry name" value="CELL SURFACE PROTEIN"/>
    <property type="match status" value="1"/>
</dbReference>
<dbReference type="EMBL" id="FNOF01000025">
    <property type="protein sequence ID" value="SDX29364.1"/>
    <property type="molecule type" value="Genomic_DNA"/>
</dbReference>
<dbReference type="PROSITE" id="PS51318">
    <property type="entry name" value="TAT"/>
    <property type="match status" value="1"/>
</dbReference>
<dbReference type="Gene3D" id="2.130.10.10">
    <property type="entry name" value="YVTN repeat-like/Quinoprotein amine dehydrogenase"/>
    <property type="match status" value="1"/>
</dbReference>
<evidence type="ECO:0000313" key="4">
    <source>
        <dbReference type="Proteomes" id="UP000182573"/>
    </source>
</evidence>
<evidence type="ECO:0000259" key="2">
    <source>
        <dbReference type="Pfam" id="PF13360"/>
    </source>
</evidence>
<protein>
    <submittedName>
        <fullName evidence="3">PQQ-like domain-containing protein</fullName>
    </submittedName>
</protein>
<dbReference type="Proteomes" id="UP000182573">
    <property type="component" value="Unassembled WGS sequence"/>
</dbReference>
<sequence length="441" mass="47603">MQSRRSLLATFAAGATTVLAGCSNSSSIDSTQAETDVTTTSGIDTDTSTPTGPQPGSFKSGTFSNPRNFAGSEFAAGGRYSDDFQNPEELTEVFSHELKDTAISSSGIYITDATTFIVDENNVRRVEYDGSTTWEAGSNLDAYGPIVDGKTVIISTRDRIIGYDRSTGDQNWVREGGTPISAENGYLYTRSDNSIIKSNIDDGSSIWEITPKETRGEGLNESSYRLDTVEALTSNYIIVSLDHLEEGLIAAYHRDSGNRVWITEEPIKPYFSLIIQGDNIIACSYTSLPGEEPIFEMFIYSLSDGTKQLSFKHDSVGFRTSNTFSMGFATSNGDQVFVTGEKEIRSYNMDDGSIAWETLLASQPTPAIACSNETVYSVLNDDIVTYDAADGSEIGQYSVSLSDSAGVSDSAGISIVGDHIIHTQDIPSGTTRIVKGYAPPE</sequence>
<dbReference type="PROSITE" id="PS51257">
    <property type="entry name" value="PROKAR_LIPOPROTEIN"/>
    <property type="match status" value="1"/>
</dbReference>
<reference evidence="3 4" key="1">
    <citation type="submission" date="2016-10" db="EMBL/GenBank/DDBJ databases">
        <authorList>
            <person name="de Groot N.N."/>
        </authorList>
    </citation>
    <scope>NUCLEOTIDE SEQUENCE [LARGE SCALE GENOMIC DNA]</scope>
    <source>
        <strain evidence="3 4">DSM 3756</strain>
    </source>
</reference>
<dbReference type="SUPFAM" id="SSF50998">
    <property type="entry name" value="Quinoprotein alcohol dehydrogenase-like"/>
    <property type="match status" value="1"/>
</dbReference>
<accession>A0A1H3AJM8</accession>
<dbReference type="InterPro" id="IPR011047">
    <property type="entry name" value="Quinoprotein_ADH-like_sf"/>
</dbReference>
<proteinExistence type="predicted"/>
<dbReference type="AlphaFoldDB" id="A0A1H3AJM8"/>
<name>A0A1H3AJM8_HALVA</name>
<dbReference type="InterPro" id="IPR006311">
    <property type="entry name" value="TAT_signal"/>
</dbReference>
<dbReference type="InterPro" id="IPR018391">
    <property type="entry name" value="PQQ_b-propeller_rpt"/>
</dbReference>
<organism evidence="3 4">
    <name type="scientific">Haloarcula vallismortis</name>
    <name type="common">Halobacterium vallismortis</name>
    <dbReference type="NCBI Taxonomy" id="28442"/>
    <lineage>
        <taxon>Archaea</taxon>
        <taxon>Methanobacteriati</taxon>
        <taxon>Methanobacteriota</taxon>
        <taxon>Stenosarchaea group</taxon>
        <taxon>Halobacteria</taxon>
        <taxon>Halobacteriales</taxon>
        <taxon>Haloarculaceae</taxon>
        <taxon>Haloarcula</taxon>
    </lineage>
</organism>
<feature type="region of interest" description="Disordered" evidence="1">
    <location>
        <begin position="23"/>
        <end position="63"/>
    </location>
</feature>
<dbReference type="InterPro" id="IPR002372">
    <property type="entry name" value="PQQ_rpt_dom"/>
</dbReference>
<feature type="domain" description="Pyrrolo-quinoline quinone repeat" evidence="2">
    <location>
        <begin position="121"/>
        <end position="263"/>
    </location>
</feature>
<dbReference type="SMART" id="SM00564">
    <property type="entry name" value="PQQ"/>
    <property type="match status" value="4"/>
</dbReference>
<feature type="compositionally biased region" description="Low complexity" evidence="1">
    <location>
        <begin position="35"/>
        <end position="51"/>
    </location>
</feature>
<dbReference type="Pfam" id="PF13360">
    <property type="entry name" value="PQQ_2"/>
    <property type="match status" value="1"/>
</dbReference>
<feature type="compositionally biased region" description="Polar residues" evidence="1">
    <location>
        <begin position="23"/>
        <end position="34"/>
    </location>
</feature>
<evidence type="ECO:0000313" key="3">
    <source>
        <dbReference type="EMBL" id="SDX29364.1"/>
    </source>
</evidence>
<gene>
    <name evidence="3" type="ORF">SAMN05443574_12521</name>
</gene>
<dbReference type="RefSeq" id="WP_074654986.1">
    <property type="nucleotide sequence ID" value="NZ_FNOF01000025.1"/>
</dbReference>